<dbReference type="GO" id="GO:0051231">
    <property type="term" value="P:spindle elongation"/>
    <property type="evidence" value="ECO:0007669"/>
    <property type="project" value="TreeGrafter"/>
</dbReference>
<accession>A0A9P8PM26</accession>
<sequence length="849" mass="97487">MDLHLRTRQFSGDSVPVFTRRETNPNQIALSKFDASFDFKSVSQEPECLFETVGRPILDDRLFKGQDCLLFTLGPSNSGKTHTMFDPETGLAVNSLRYVFDRLSQYGDISTDHKRLAGLVGNLWNGNTSQQGLVDSEYAVTLSMFEIYNDNIKDLLMNSTTKKTKSFLDIVTDPVDQKLKPYNLSQFMVSDFESSIRTLNRGLSNRKTCTTHINRDSSRSHCFVFINVVRISGKNVNSSRLTLADLAGLERSKLSMTSGLNLREGGFTNASLTQLGRCLELVATKQFNKSLLRTNKLTRLLFHDYVKSKSLISIIVNLDPSGDEGLILQTLRYVNPVQYQQIPRHTSSACSHIKAAVDSKAQHELLCQLDTLKLYQQKLETKVAKLEEEVVQTEVRVRQQLYEENEAKLNQIAVEHKNEIFQLNQEHELETNSKLKEVSQCYQEKLDREVSLKNDEIQKSKALVEELKSECEQLKQLNQRLETQMNELKDQHDQKIKEAQQELHLSLEDTDRLRKMVQEAEEQGRKMGCELALKESEISELRENNSKLQQEISSSSLGFELKSKKLEEEFQTKLETELEVREQEIQSLKNLMQENSKNLASEHEKDTHTLKSQHEQTVESLKEQHKHELESLKAEHENQMAPLRERIKSLIKELDTNNIMMSEFQDTHDKQISEMNHSTEEMAKELESKKREIEDLQNKLAQVETKSKNDIRNLRSQLESVKTKMNVLDSVDRAKTPSESPVKVPTKSPYLFPTDLYTTNMTMPISIFEDHSPQRESSVRKSPGRKKKSKKTDKGEHGHNQSQGQNDVLKPTNKLVETEPLRKHSLSPTKSGRKKLRHVDLEEDLAISE</sequence>
<evidence type="ECO:0000256" key="1">
    <source>
        <dbReference type="ARBA" id="ARBA00004245"/>
    </source>
</evidence>
<name>A0A9P8PM26_9ASCO</name>
<reference evidence="9" key="1">
    <citation type="journal article" date="2021" name="Open Biol.">
        <title>Shared evolutionary footprints suggest mitochondrial oxidative damage underlies multiple complex I losses in fungi.</title>
        <authorList>
            <person name="Schikora-Tamarit M.A."/>
            <person name="Marcet-Houben M."/>
            <person name="Nosek J."/>
            <person name="Gabaldon T."/>
        </authorList>
    </citation>
    <scope>NUCLEOTIDE SEQUENCE</scope>
    <source>
        <strain evidence="9">NCAIM Y.01608</strain>
    </source>
</reference>
<feature type="compositionally biased region" description="Basic residues" evidence="7">
    <location>
        <begin position="782"/>
        <end position="791"/>
    </location>
</feature>
<dbReference type="EMBL" id="JAEUBD010000526">
    <property type="protein sequence ID" value="KAH3673914.1"/>
    <property type="molecule type" value="Genomic_DNA"/>
</dbReference>
<comment type="similarity">
    <text evidence="5">Belongs to the TRAFAC class myosin-kinesin ATPase superfamily. Kinesin family.</text>
</comment>
<dbReference type="GO" id="GO:0008017">
    <property type="term" value="F:microtubule binding"/>
    <property type="evidence" value="ECO:0007669"/>
    <property type="project" value="InterPro"/>
</dbReference>
<organism evidence="9 10">
    <name type="scientific">Ogataea polymorpha</name>
    <dbReference type="NCBI Taxonomy" id="460523"/>
    <lineage>
        <taxon>Eukaryota</taxon>
        <taxon>Fungi</taxon>
        <taxon>Dikarya</taxon>
        <taxon>Ascomycota</taxon>
        <taxon>Saccharomycotina</taxon>
        <taxon>Pichiomycetes</taxon>
        <taxon>Pichiales</taxon>
        <taxon>Pichiaceae</taxon>
        <taxon>Ogataea</taxon>
    </lineage>
</organism>
<evidence type="ECO:0000256" key="6">
    <source>
        <dbReference type="SAM" id="Coils"/>
    </source>
</evidence>
<evidence type="ECO:0000256" key="5">
    <source>
        <dbReference type="PROSITE-ProRule" id="PRU00283"/>
    </source>
</evidence>
<dbReference type="InterPro" id="IPR036961">
    <property type="entry name" value="Kinesin_motor_dom_sf"/>
</dbReference>
<dbReference type="InterPro" id="IPR027417">
    <property type="entry name" value="P-loop_NTPase"/>
</dbReference>
<dbReference type="PANTHER" id="PTHR47970:SF12">
    <property type="entry name" value="KINESIN FAMILY MEMBER 11"/>
    <property type="match status" value="1"/>
</dbReference>
<dbReference type="Gene3D" id="3.40.850.10">
    <property type="entry name" value="Kinesin motor domain"/>
    <property type="match status" value="1"/>
</dbReference>
<keyword evidence="4" id="KW-0206">Cytoskeleton</keyword>
<keyword evidence="5" id="KW-0547">Nucleotide-binding</keyword>
<evidence type="ECO:0000256" key="2">
    <source>
        <dbReference type="ARBA" id="ARBA00022490"/>
    </source>
</evidence>
<dbReference type="GO" id="GO:0007018">
    <property type="term" value="P:microtubule-based movement"/>
    <property type="evidence" value="ECO:0007669"/>
    <property type="project" value="InterPro"/>
</dbReference>
<keyword evidence="6" id="KW-0175">Coiled coil</keyword>
<dbReference type="PANTHER" id="PTHR47970">
    <property type="entry name" value="KINESIN-LIKE PROTEIN KIF11"/>
    <property type="match status" value="1"/>
</dbReference>
<keyword evidence="10" id="KW-1185">Reference proteome</keyword>
<dbReference type="PROSITE" id="PS50067">
    <property type="entry name" value="KINESIN_MOTOR_2"/>
    <property type="match status" value="1"/>
</dbReference>
<evidence type="ECO:0000313" key="9">
    <source>
        <dbReference type="EMBL" id="KAH3673914.1"/>
    </source>
</evidence>
<keyword evidence="5" id="KW-0067">ATP-binding</keyword>
<comment type="caution">
    <text evidence="9">The sequence shown here is derived from an EMBL/GenBank/DDBJ whole genome shotgun (WGS) entry which is preliminary data.</text>
</comment>
<dbReference type="SMART" id="SM00129">
    <property type="entry name" value="KISc"/>
    <property type="match status" value="1"/>
</dbReference>
<feature type="binding site" evidence="5">
    <location>
        <begin position="74"/>
        <end position="81"/>
    </location>
    <ligand>
        <name>ATP</name>
        <dbReference type="ChEBI" id="CHEBI:30616"/>
    </ligand>
</feature>
<feature type="region of interest" description="Disordered" evidence="7">
    <location>
        <begin position="769"/>
        <end position="849"/>
    </location>
</feature>
<dbReference type="InterPro" id="IPR001752">
    <property type="entry name" value="Kinesin_motor_dom"/>
</dbReference>
<evidence type="ECO:0000256" key="4">
    <source>
        <dbReference type="ARBA" id="ARBA00023212"/>
    </source>
</evidence>
<feature type="coiled-coil region" evidence="6">
    <location>
        <begin position="369"/>
        <end position="396"/>
    </location>
</feature>
<dbReference type="AlphaFoldDB" id="A0A9P8PM26"/>
<dbReference type="GO" id="GO:0090307">
    <property type="term" value="P:mitotic spindle assembly"/>
    <property type="evidence" value="ECO:0007669"/>
    <property type="project" value="TreeGrafter"/>
</dbReference>
<evidence type="ECO:0000259" key="8">
    <source>
        <dbReference type="PROSITE" id="PS50067"/>
    </source>
</evidence>
<dbReference type="GO" id="GO:0072686">
    <property type="term" value="C:mitotic spindle"/>
    <property type="evidence" value="ECO:0007669"/>
    <property type="project" value="TreeGrafter"/>
</dbReference>
<proteinExistence type="inferred from homology"/>
<dbReference type="SUPFAM" id="SSF52540">
    <property type="entry name" value="P-loop containing nucleoside triphosphate hydrolases"/>
    <property type="match status" value="1"/>
</dbReference>
<protein>
    <recommendedName>
        <fullName evidence="8">Kinesin motor domain-containing protein</fullName>
    </recommendedName>
</protein>
<comment type="subcellular location">
    <subcellularLocation>
        <location evidence="1">Cytoplasm</location>
        <location evidence="1">Cytoskeleton</location>
    </subcellularLocation>
</comment>
<feature type="domain" description="Kinesin motor" evidence="8">
    <location>
        <begin position="1"/>
        <end position="340"/>
    </location>
</feature>
<dbReference type="PRINTS" id="PR00380">
    <property type="entry name" value="KINESINHEAVY"/>
</dbReference>
<gene>
    <name evidence="9" type="ORF">OGATHE_001894</name>
</gene>
<keyword evidence="2" id="KW-0963">Cytoplasm</keyword>
<dbReference type="GO" id="GO:0005876">
    <property type="term" value="C:spindle microtubule"/>
    <property type="evidence" value="ECO:0007669"/>
    <property type="project" value="TreeGrafter"/>
</dbReference>
<keyword evidence="3 5" id="KW-0505">Motor protein</keyword>
<dbReference type="GO" id="GO:0005524">
    <property type="term" value="F:ATP binding"/>
    <property type="evidence" value="ECO:0007669"/>
    <property type="project" value="UniProtKB-UniRule"/>
</dbReference>
<dbReference type="GO" id="GO:0008574">
    <property type="term" value="F:plus-end-directed microtubule motor activity"/>
    <property type="evidence" value="ECO:0007669"/>
    <property type="project" value="TreeGrafter"/>
</dbReference>
<evidence type="ECO:0000256" key="3">
    <source>
        <dbReference type="ARBA" id="ARBA00023175"/>
    </source>
</evidence>
<dbReference type="Proteomes" id="UP000788993">
    <property type="component" value="Unassembled WGS sequence"/>
</dbReference>
<reference evidence="9" key="2">
    <citation type="submission" date="2021-01" db="EMBL/GenBank/DDBJ databases">
        <authorList>
            <person name="Schikora-Tamarit M.A."/>
        </authorList>
    </citation>
    <scope>NUCLEOTIDE SEQUENCE</scope>
    <source>
        <strain evidence="9">NCAIM Y.01608</strain>
    </source>
</reference>
<feature type="coiled-coil region" evidence="6">
    <location>
        <begin position="450"/>
        <end position="713"/>
    </location>
</feature>
<dbReference type="Pfam" id="PF00225">
    <property type="entry name" value="Kinesin"/>
    <property type="match status" value="1"/>
</dbReference>
<evidence type="ECO:0000256" key="7">
    <source>
        <dbReference type="SAM" id="MobiDB-lite"/>
    </source>
</evidence>
<dbReference type="InterPro" id="IPR047149">
    <property type="entry name" value="KIF11-like"/>
</dbReference>
<feature type="compositionally biased region" description="Basic and acidic residues" evidence="7">
    <location>
        <begin position="769"/>
        <end position="779"/>
    </location>
</feature>
<evidence type="ECO:0000313" key="10">
    <source>
        <dbReference type="Proteomes" id="UP000788993"/>
    </source>
</evidence>